<gene>
    <name evidence="1" type="ORF">Val02_02530</name>
</gene>
<dbReference type="Proteomes" id="UP000619260">
    <property type="component" value="Unassembled WGS sequence"/>
</dbReference>
<accession>A0A8J3YFA5</accession>
<keyword evidence="2" id="KW-1185">Reference proteome</keyword>
<comment type="caution">
    <text evidence="1">The sequence shown here is derived from an EMBL/GenBank/DDBJ whole genome shotgun (WGS) entry which is preliminary data.</text>
</comment>
<evidence type="ECO:0000313" key="2">
    <source>
        <dbReference type="Proteomes" id="UP000619260"/>
    </source>
</evidence>
<dbReference type="EMBL" id="BOPF01000002">
    <property type="protein sequence ID" value="GIJ43367.1"/>
    <property type="molecule type" value="Genomic_DNA"/>
</dbReference>
<dbReference type="AlphaFoldDB" id="A0A8J3YFA5"/>
<name>A0A8J3YFA5_9ACTN</name>
<proteinExistence type="predicted"/>
<sequence>MTAASALTGLAAGEPPINFAAHQFRAGNMAGARDDFEQMLAMLIGAIHPGARLIAANPGDWGIDVLLGDLSGLVVIWQSKYFWPAVTRSRQAQIRESFDSAVAAAERHGYAVSRWVLCVPSSMDAPTAQWWDNWRARRQRETGVEIDLWHETNLRNLLITPDAAHVRRHYYDPYVPGEAPRAPVRSLASDSDAVLDACLFVRQLRAAGHTEVGAAKREFFNAELMVREITDKGVRAELAALAESDGLVHGVWEARFNEIGERHPANPRLPGLHAAVMGELRESGAFPSMLRAGPVHRCGLMHRVVEDRRAGWVRHWRTVADEHGAVA</sequence>
<dbReference type="RefSeq" id="WP_203896956.1">
    <property type="nucleotide sequence ID" value="NZ_BOPF01000002.1"/>
</dbReference>
<organism evidence="1 2">
    <name type="scientific">Virgisporangium aliadipatigenens</name>
    <dbReference type="NCBI Taxonomy" id="741659"/>
    <lineage>
        <taxon>Bacteria</taxon>
        <taxon>Bacillati</taxon>
        <taxon>Actinomycetota</taxon>
        <taxon>Actinomycetes</taxon>
        <taxon>Micromonosporales</taxon>
        <taxon>Micromonosporaceae</taxon>
        <taxon>Virgisporangium</taxon>
    </lineage>
</organism>
<evidence type="ECO:0000313" key="1">
    <source>
        <dbReference type="EMBL" id="GIJ43367.1"/>
    </source>
</evidence>
<reference evidence="1" key="1">
    <citation type="submission" date="2021-01" db="EMBL/GenBank/DDBJ databases">
        <title>Whole genome shotgun sequence of Virgisporangium aliadipatigenens NBRC 105644.</title>
        <authorList>
            <person name="Komaki H."/>
            <person name="Tamura T."/>
        </authorList>
    </citation>
    <scope>NUCLEOTIDE SEQUENCE</scope>
    <source>
        <strain evidence="1">NBRC 105644</strain>
    </source>
</reference>
<protein>
    <recommendedName>
        <fullName evidence="3">Serine/threonine protein kinase</fullName>
    </recommendedName>
</protein>
<evidence type="ECO:0008006" key="3">
    <source>
        <dbReference type="Google" id="ProtNLM"/>
    </source>
</evidence>